<keyword evidence="9" id="KW-1185">Reference proteome</keyword>
<dbReference type="SUPFAM" id="SSF88723">
    <property type="entry name" value="PIN domain-like"/>
    <property type="match status" value="1"/>
</dbReference>
<organism evidence="8 9">
    <name type="scientific">Rubrobacter tropicus</name>
    <dbReference type="NCBI Taxonomy" id="2653851"/>
    <lineage>
        <taxon>Bacteria</taxon>
        <taxon>Bacillati</taxon>
        <taxon>Actinomycetota</taxon>
        <taxon>Rubrobacteria</taxon>
        <taxon>Rubrobacterales</taxon>
        <taxon>Rubrobacteraceae</taxon>
        <taxon>Rubrobacter</taxon>
    </lineage>
</organism>
<sequence>MALIVDAGGLYAQADRADPAHEAVAEVLKEERGPLVTSGIAVAEADYLILNRLGFDVELASLDDLAEGTFILEALTRGDLDVARGLARRYRDLELGLADVSLVVLAKRYDTRRIVTFDERAFRAVTPLQGGSFTILPADG</sequence>
<dbReference type="AlphaFoldDB" id="A0A6G8Q5M8"/>
<evidence type="ECO:0000259" key="7">
    <source>
        <dbReference type="Pfam" id="PF01850"/>
    </source>
</evidence>
<name>A0A6G8Q5M8_9ACTN</name>
<evidence type="ECO:0000256" key="6">
    <source>
        <dbReference type="HAMAP-Rule" id="MF_00265"/>
    </source>
</evidence>
<dbReference type="EC" id="3.1.-.-" evidence="6"/>
<dbReference type="GO" id="GO:0016787">
    <property type="term" value="F:hydrolase activity"/>
    <property type="evidence" value="ECO:0007669"/>
    <property type="project" value="UniProtKB-KW"/>
</dbReference>
<dbReference type="Gene3D" id="3.40.50.1010">
    <property type="entry name" value="5'-nuclease"/>
    <property type="match status" value="1"/>
</dbReference>
<evidence type="ECO:0000313" key="9">
    <source>
        <dbReference type="Proteomes" id="UP000501452"/>
    </source>
</evidence>
<dbReference type="GO" id="GO:0090729">
    <property type="term" value="F:toxin activity"/>
    <property type="evidence" value="ECO:0007669"/>
    <property type="project" value="UniProtKB-KW"/>
</dbReference>
<feature type="domain" description="PIN" evidence="7">
    <location>
        <begin position="5"/>
        <end position="125"/>
    </location>
</feature>
<dbReference type="InterPro" id="IPR029060">
    <property type="entry name" value="PIN-like_dom_sf"/>
</dbReference>
<keyword evidence="5 6" id="KW-0460">Magnesium</keyword>
<evidence type="ECO:0000256" key="3">
    <source>
        <dbReference type="ARBA" id="ARBA00022723"/>
    </source>
</evidence>
<accession>A0A6G8Q5M8</accession>
<gene>
    <name evidence="6" type="primary">vapC</name>
    <name evidence="8" type="ORF">GBA63_03430</name>
</gene>
<evidence type="ECO:0000256" key="1">
    <source>
        <dbReference type="ARBA" id="ARBA00022649"/>
    </source>
</evidence>
<protein>
    <recommendedName>
        <fullName evidence="6">Ribonuclease VapC</fullName>
        <shortName evidence="6">RNase VapC</shortName>
        <ecNumber evidence="6">3.1.-.-</ecNumber>
    </recommendedName>
    <alternativeName>
        <fullName evidence="6">Toxin VapC</fullName>
    </alternativeName>
</protein>
<reference evidence="8 9" key="1">
    <citation type="submission" date="2019-10" db="EMBL/GenBank/DDBJ databases">
        <title>Rubrobacter sp nov SCSIO 52090 isolated from a deep-sea sediment in the South China Sea.</title>
        <authorList>
            <person name="Chen R.W."/>
        </authorList>
    </citation>
    <scope>NUCLEOTIDE SEQUENCE [LARGE SCALE GENOMIC DNA]</scope>
    <source>
        <strain evidence="8 9">SCSIO 52909</strain>
    </source>
</reference>
<keyword evidence="1 6" id="KW-1277">Toxin-antitoxin system</keyword>
<keyword evidence="4 6" id="KW-0378">Hydrolase</keyword>
<keyword evidence="3 6" id="KW-0479">Metal-binding</keyword>
<proteinExistence type="inferred from homology"/>
<evidence type="ECO:0000256" key="4">
    <source>
        <dbReference type="ARBA" id="ARBA00022801"/>
    </source>
</evidence>
<evidence type="ECO:0000256" key="2">
    <source>
        <dbReference type="ARBA" id="ARBA00022722"/>
    </source>
</evidence>
<dbReference type="RefSeq" id="WP_166173525.1">
    <property type="nucleotide sequence ID" value="NZ_CP045119.1"/>
</dbReference>
<dbReference type="Proteomes" id="UP000501452">
    <property type="component" value="Chromosome"/>
</dbReference>
<dbReference type="InterPro" id="IPR022907">
    <property type="entry name" value="VapC_family"/>
</dbReference>
<comment type="similarity">
    <text evidence="6">Belongs to the PINc/VapC protein family.</text>
</comment>
<keyword evidence="6" id="KW-0800">Toxin</keyword>
<evidence type="ECO:0000313" key="8">
    <source>
        <dbReference type="EMBL" id="QIN81794.1"/>
    </source>
</evidence>
<comment type="cofactor">
    <cofactor evidence="6">
        <name>Mg(2+)</name>
        <dbReference type="ChEBI" id="CHEBI:18420"/>
    </cofactor>
</comment>
<dbReference type="GO" id="GO:0004540">
    <property type="term" value="F:RNA nuclease activity"/>
    <property type="evidence" value="ECO:0007669"/>
    <property type="project" value="InterPro"/>
</dbReference>
<feature type="binding site" evidence="6">
    <location>
        <position position="99"/>
    </location>
    <ligand>
        <name>Mg(2+)</name>
        <dbReference type="ChEBI" id="CHEBI:18420"/>
    </ligand>
</feature>
<evidence type="ECO:0000256" key="5">
    <source>
        <dbReference type="ARBA" id="ARBA00022842"/>
    </source>
</evidence>
<dbReference type="GO" id="GO:0000287">
    <property type="term" value="F:magnesium ion binding"/>
    <property type="evidence" value="ECO:0007669"/>
    <property type="project" value="UniProtKB-UniRule"/>
</dbReference>
<dbReference type="KEGG" id="rub:GBA63_03430"/>
<keyword evidence="2 6" id="KW-0540">Nuclease</keyword>
<dbReference type="InterPro" id="IPR002716">
    <property type="entry name" value="PIN_dom"/>
</dbReference>
<dbReference type="Pfam" id="PF01850">
    <property type="entry name" value="PIN"/>
    <property type="match status" value="1"/>
</dbReference>
<feature type="binding site" evidence="6">
    <location>
        <position position="6"/>
    </location>
    <ligand>
        <name>Mg(2+)</name>
        <dbReference type="ChEBI" id="CHEBI:18420"/>
    </ligand>
</feature>
<dbReference type="EMBL" id="CP045119">
    <property type="protein sequence ID" value="QIN81794.1"/>
    <property type="molecule type" value="Genomic_DNA"/>
</dbReference>
<comment type="function">
    <text evidence="6">Toxic component of a toxin-antitoxin (TA) system. An RNase.</text>
</comment>
<dbReference type="HAMAP" id="MF_00265">
    <property type="entry name" value="VapC_Nob1"/>
    <property type="match status" value="1"/>
</dbReference>